<accession>A0AB36FZ29</accession>
<dbReference type="EMBL" id="MJVJ01000110">
    <property type="protein sequence ID" value="OEV45640.1"/>
    <property type="molecule type" value="Genomic_DNA"/>
</dbReference>
<gene>
    <name evidence="2" type="ORF">AJY60_07990</name>
</gene>
<dbReference type="PROSITE" id="PS51459">
    <property type="entry name" value="FIDO"/>
    <property type="match status" value="1"/>
</dbReference>
<evidence type="ECO:0000313" key="3">
    <source>
        <dbReference type="Proteomes" id="UP000865560"/>
    </source>
</evidence>
<dbReference type="Pfam" id="PF02661">
    <property type="entry name" value="Fic"/>
    <property type="match status" value="1"/>
</dbReference>
<name>A0AB36FZ29_CAMJU</name>
<dbReference type="SUPFAM" id="SSF140931">
    <property type="entry name" value="Fic-like"/>
    <property type="match status" value="1"/>
</dbReference>
<proteinExistence type="predicted"/>
<reference evidence="2 3" key="1">
    <citation type="submission" date="2016-09" db="EMBL/GenBank/DDBJ databases">
        <title>Campylobacter from American crows.</title>
        <authorList>
            <person name="Weis A.M."/>
            <person name="Weimer B.C."/>
            <person name="Townsend A.K."/>
            <person name="Taff C."/>
        </authorList>
    </citation>
    <scope>NUCLEOTIDE SEQUENCE [LARGE SCALE GENOMIC DNA]</scope>
    <source>
        <strain evidence="2 3">BCW_3791</strain>
    </source>
</reference>
<evidence type="ECO:0000259" key="1">
    <source>
        <dbReference type="PROSITE" id="PS51459"/>
    </source>
</evidence>
<dbReference type="AlphaFoldDB" id="A0AB36FZ29"/>
<sequence length="229" mass="26830">MKERFKMRNLTLEENIFLAKRNLVDIIWKSANLEGVNVTFPETQMIIDGFSVPDKTIQDLTIILNLKRAWNYLFDTINEKVSLSLIQDFNRIVDRDLVHKSGFLRTADVKISGTNFKPKLPIDYEVSENIETILKNENKKEVALDLMLYLMRSQLFFDGNKRTSMLIANKILIENGFGILAIAKNDMNEFFAHLVKFYETNNNYEIKQFCKENCIETMVFHNDEEKNKL</sequence>
<dbReference type="InterPro" id="IPR003812">
    <property type="entry name" value="Fido"/>
</dbReference>
<evidence type="ECO:0000313" key="2">
    <source>
        <dbReference type="EMBL" id="OEV45640.1"/>
    </source>
</evidence>
<dbReference type="InterPro" id="IPR036597">
    <property type="entry name" value="Fido-like_dom_sf"/>
</dbReference>
<feature type="domain" description="Fido" evidence="1">
    <location>
        <begin position="81"/>
        <end position="212"/>
    </location>
</feature>
<organism evidence="2 3">
    <name type="scientific">Campylobacter jejuni</name>
    <dbReference type="NCBI Taxonomy" id="197"/>
    <lineage>
        <taxon>Bacteria</taxon>
        <taxon>Pseudomonadati</taxon>
        <taxon>Campylobacterota</taxon>
        <taxon>Epsilonproteobacteria</taxon>
        <taxon>Campylobacterales</taxon>
        <taxon>Campylobacteraceae</taxon>
        <taxon>Campylobacter</taxon>
    </lineage>
</organism>
<dbReference type="Proteomes" id="UP000865560">
    <property type="component" value="Unassembled WGS sequence"/>
</dbReference>
<protein>
    <submittedName>
        <fullName evidence="2">Cell filamentation protein Fic</fullName>
    </submittedName>
</protein>
<dbReference type="Gene3D" id="1.10.3290.10">
    <property type="entry name" value="Fido-like domain"/>
    <property type="match status" value="1"/>
</dbReference>
<comment type="caution">
    <text evidence="2">The sequence shown here is derived from an EMBL/GenBank/DDBJ whole genome shotgun (WGS) entry which is preliminary data.</text>
</comment>